<dbReference type="PANTHER" id="PTHR31511:SF12">
    <property type="entry name" value="RHO TERMINATION FACTOR N-TERMINAL DOMAIN-CONTAINING PROTEIN"/>
    <property type="match status" value="1"/>
</dbReference>
<dbReference type="PANTHER" id="PTHR31511">
    <property type="entry name" value="PROTEIN CBG23764"/>
    <property type="match status" value="1"/>
</dbReference>
<evidence type="ECO:0000313" key="11">
    <source>
        <dbReference type="EMBL" id="CAD7247223.1"/>
    </source>
</evidence>
<dbReference type="InterPro" id="IPR017964">
    <property type="entry name" value="DNA-dir_DNA_pol_B_CS"/>
</dbReference>
<dbReference type="GO" id="GO:0042575">
    <property type="term" value="C:DNA polymerase complex"/>
    <property type="evidence" value="ECO:0007669"/>
    <property type="project" value="UniProtKB-ARBA"/>
</dbReference>
<dbReference type="EMBL" id="LR900900">
    <property type="protein sequence ID" value="CAD7247223.1"/>
    <property type="molecule type" value="Genomic_DNA"/>
</dbReference>
<feature type="region of interest" description="Disordered" evidence="9">
    <location>
        <begin position="558"/>
        <end position="629"/>
    </location>
</feature>
<dbReference type="InterPro" id="IPR023211">
    <property type="entry name" value="DNA_pol_palm_dom_sf"/>
</dbReference>
<dbReference type="PROSITE" id="PS00116">
    <property type="entry name" value="DNA_POLYMERASE_B"/>
    <property type="match status" value="1"/>
</dbReference>
<dbReference type="InterPro" id="IPR004868">
    <property type="entry name" value="DNA-dir_DNA_pol_B_mt/vir"/>
</dbReference>
<reference evidence="11" key="1">
    <citation type="submission" date="2020-11" db="EMBL/GenBank/DDBJ databases">
        <authorList>
            <person name="Tran Van P."/>
        </authorList>
    </citation>
    <scope>NUCLEOTIDE SEQUENCE</scope>
</reference>
<evidence type="ECO:0000256" key="2">
    <source>
        <dbReference type="ARBA" id="ARBA00012417"/>
    </source>
</evidence>
<organism evidence="11">
    <name type="scientific">Darwinula stevensoni</name>
    <dbReference type="NCBI Taxonomy" id="69355"/>
    <lineage>
        <taxon>Eukaryota</taxon>
        <taxon>Metazoa</taxon>
        <taxon>Ecdysozoa</taxon>
        <taxon>Arthropoda</taxon>
        <taxon>Crustacea</taxon>
        <taxon>Oligostraca</taxon>
        <taxon>Ostracoda</taxon>
        <taxon>Podocopa</taxon>
        <taxon>Podocopida</taxon>
        <taxon>Darwinulocopina</taxon>
        <taxon>Darwinuloidea</taxon>
        <taxon>Darwinulidae</taxon>
        <taxon>Darwinula</taxon>
    </lineage>
</organism>
<dbReference type="PROSITE" id="PS50143">
    <property type="entry name" value="BIR_REPEAT_2"/>
    <property type="match status" value="1"/>
</dbReference>
<evidence type="ECO:0000256" key="8">
    <source>
        <dbReference type="ARBA" id="ARBA00049244"/>
    </source>
</evidence>
<evidence type="ECO:0000259" key="10">
    <source>
        <dbReference type="Pfam" id="PF03175"/>
    </source>
</evidence>
<gene>
    <name evidence="11" type="ORF">DSTB1V02_LOCUS7057</name>
</gene>
<evidence type="ECO:0000313" key="12">
    <source>
        <dbReference type="Proteomes" id="UP000677054"/>
    </source>
</evidence>
<evidence type="ECO:0000256" key="9">
    <source>
        <dbReference type="SAM" id="MobiDB-lite"/>
    </source>
</evidence>
<dbReference type="Gene3D" id="1.10.1170.10">
    <property type="entry name" value="Inhibitor Of Apoptosis Protein (2mihbC-IAP-1), Chain A"/>
    <property type="match status" value="1"/>
</dbReference>
<keyword evidence="12" id="KW-1185">Reference proteome</keyword>
<name>A0A7R8XAY9_9CRUS</name>
<dbReference type="InterPro" id="IPR038563">
    <property type="entry name" value="Endonuclease_7_sf"/>
</dbReference>
<evidence type="ECO:0000256" key="4">
    <source>
        <dbReference type="ARBA" id="ARBA00022695"/>
    </source>
</evidence>
<dbReference type="InterPro" id="IPR001370">
    <property type="entry name" value="BIR_rpt"/>
</dbReference>
<dbReference type="InterPro" id="IPR012337">
    <property type="entry name" value="RNaseH-like_sf"/>
</dbReference>
<proteinExistence type="inferred from homology"/>
<protein>
    <recommendedName>
        <fullName evidence="2">DNA-directed DNA polymerase</fullName>
        <ecNumber evidence="2">2.7.7.7</ecNumber>
    </recommendedName>
</protein>
<keyword evidence="4" id="KW-0548">Nucleotidyltransferase</keyword>
<dbReference type="SUPFAM" id="SSF53098">
    <property type="entry name" value="Ribonuclease H-like"/>
    <property type="match status" value="1"/>
</dbReference>
<evidence type="ECO:0000256" key="6">
    <source>
        <dbReference type="ARBA" id="ARBA00022932"/>
    </source>
</evidence>
<feature type="domain" description="DNA-directed DNA polymerase family B mitochondria/virus" evidence="10">
    <location>
        <begin position="1151"/>
        <end position="1661"/>
    </location>
</feature>
<evidence type="ECO:0000256" key="3">
    <source>
        <dbReference type="ARBA" id="ARBA00022679"/>
    </source>
</evidence>
<dbReference type="GO" id="GO:0003677">
    <property type="term" value="F:DNA binding"/>
    <property type="evidence" value="ECO:0007669"/>
    <property type="project" value="UniProtKB-KW"/>
</dbReference>
<keyword evidence="3" id="KW-0808">Transferase</keyword>
<dbReference type="GO" id="GO:0006260">
    <property type="term" value="P:DNA replication"/>
    <property type="evidence" value="ECO:0007669"/>
    <property type="project" value="UniProtKB-KW"/>
</dbReference>
<accession>A0A7R8XAY9</accession>
<dbReference type="SUPFAM" id="SSF56672">
    <property type="entry name" value="DNA/RNA polymerases"/>
    <property type="match status" value="1"/>
</dbReference>
<keyword evidence="5" id="KW-0235">DNA replication</keyword>
<dbReference type="OrthoDB" id="6378418at2759"/>
<dbReference type="Proteomes" id="UP000677054">
    <property type="component" value="Unassembled WGS sequence"/>
</dbReference>
<evidence type="ECO:0000256" key="1">
    <source>
        <dbReference type="ARBA" id="ARBA00005755"/>
    </source>
</evidence>
<dbReference type="InterPro" id="IPR044925">
    <property type="entry name" value="His-Me_finger_sf"/>
</dbReference>
<dbReference type="GO" id="GO:0000166">
    <property type="term" value="F:nucleotide binding"/>
    <property type="evidence" value="ECO:0007669"/>
    <property type="project" value="InterPro"/>
</dbReference>
<dbReference type="SUPFAM" id="SSF57924">
    <property type="entry name" value="Inhibitor of apoptosis (IAP) repeat"/>
    <property type="match status" value="1"/>
</dbReference>
<dbReference type="SUPFAM" id="SSF54060">
    <property type="entry name" value="His-Me finger endonucleases"/>
    <property type="match status" value="1"/>
</dbReference>
<dbReference type="EMBL" id="CAJPEV010001383">
    <property type="protein sequence ID" value="CAG0892350.1"/>
    <property type="molecule type" value="Genomic_DNA"/>
</dbReference>
<comment type="catalytic activity">
    <reaction evidence="8">
        <text>DNA(n) + a 2'-deoxyribonucleoside 5'-triphosphate = DNA(n+1) + diphosphate</text>
        <dbReference type="Rhea" id="RHEA:22508"/>
        <dbReference type="Rhea" id="RHEA-COMP:17339"/>
        <dbReference type="Rhea" id="RHEA-COMP:17340"/>
        <dbReference type="ChEBI" id="CHEBI:33019"/>
        <dbReference type="ChEBI" id="CHEBI:61560"/>
        <dbReference type="ChEBI" id="CHEBI:173112"/>
        <dbReference type="EC" id="2.7.7.7"/>
    </reaction>
</comment>
<dbReference type="GO" id="GO:0003887">
    <property type="term" value="F:DNA-directed DNA polymerase activity"/>
    <property type="evidence" value="ECO:0007669"/>
    <property type="project" value="UniProtKB-KW"/>
</dbReference>
<dbReference type="EC" id="2.7.7.7" evidence="2"/>
<evidence type="ECO:0000256" key="5">
    <source>
        <dbReference type="ARBA" id="ARBA00022705"/>
    </source>
</evidence>
<evidence type="ECO:0000256" key="7">
    <source>
        <dbReference type="ARBA" id="ARBA00023125"/>
    </source>
</evidence>
<keyword evidence="6" id="KW-0239">DNA-directed DNA polymerase</keyword>
<dbReference type="InterPro" id="IPR043502">
    <property type="entry name" value="DNA/RNA_pol_sf"/>
</dbReference>
<comment type="similarity">
    <text evidence="1">Belongs to the DNA polymerase type-B family.</text>
</comment>
<feature type="compositionally biased region" description="Polar residues" evidence="9">
    <location>
        <begin position="471"/>
        <end position="489"/>
    </location>
</feature>
<dbReference type="Gene3D" id="3.40.1800.10">
    <property type="entry name" value="His-Me finger endonucleases"/>
    <property type="match status" value="1"/>
</dbReference>
<dbReference type="Gene3D" id="3.90.1600.10">
    <property type="entry name" value="Palm domain of DNA polymerase"/>
    <property type="match status" value="1"/>
</dbReference>
<keyword evidence="7" id="KW-0238">DNA-binding</keyword>
<sequence>MDGQKMKSSTKAYETVVSFDENKESENIQMLDEVKYARSDRNPSSLFESVQSDEILLTGIDPGSCLLPVDSMKDISHQNGGRSEIDGKAKRLMSVKNHIAEHAIMQEKQKIPIHVGLWKMRETKEAVEVEAVEVEVEAVEMEAVEVEAVEVEAVEVEAVEVEEVEAVEVEAVEMSIYGKVQYLQQVYISKPWVEKMEGDTIDAALTKNKNVLALLTENGRKKTFLDIPAIADFVNVSELIRWGFYLDIDPTTAQVNSKNEEEVLNIIVCCAFCNGKGSLKSFVKSEPGQSIRSRYRRFPPGYDAYATPLSVYQRHKEINWMCPLLTGEYLPNVEFSFRALSRCYPDDDEDFNPNRRKLLGYKTRFQSFEFFPKKFIVSVHELARWGLYYTGIRDETACIFCRVILHNWEFQDSPYEEHRRFSPNCPLIKGRNVMDISYDDPLKSEVIKEREEKNRDVLDAITDVQSRRSRSNSFKSDPDESTNNTNKQIGESPPSPPSRNRTIRVPDGQVVLDFDCLVTGYPEVLMVLAQEVICINRKAFPAVLFLGECLGIEERTKEHVEGRNGHDLPPVKRHKISSKETLSDLSSAAGHENKQTYEQNDNEEDSLLHKASTSSAGQSDDRNTDRRGRNEEAEYCPLCARGPFRYHFNLNQHFRDVHLGLSDSHPRLHPVNQVGGGSDIQRVGRFTLVETAANRTAENYVFDPVTENLDPESFIMASREHLLDFFSKYFQQINRQALKVQVVLSVHCHRFTLEGRETMIMFIRTEPVSMMGENDNLEERVRQIGQNLSRRLDKAENQGSGWSYDRVEDFIIEVTRFEPIKGSKFVQLPVSLRPLQSLINPRNDDDMCFLFCLAMSDHPPKDGHFDRIEGFRKYFAEYDVRGLNFPVSPTQVPIFEKRNGRAITILGFEGARDKGKQDRVYVISASTMPESLSRIFLLLLEEGHYVLIKNLRGFLNHFRKSRCYRYCDRCLVGLSYKSSYDKHRRLCLTHAAAAIRMPEQEKSILEFNAYKKCLRLPMVAYADFECILSKCVEGGSDRLHKHLPFCYHLLVIDFFGHVWTEVSYTGEDCVSHFLMTLFILRDAAKKHVLEREKPLVVSTQEREAILKQPECVICGKSFLPEEEKHIDHCHVTGEIRGATHSTCNLGFTTAKESFRVLIHNCGKYDLKLLLKGIADGMQGLVKDIHIIPRTEETFLTMKLNGITFLDSFQFLSCSLDKLVSSLGEEMDLTILKEAFPETTPEQLTLLQRKGYFPYEYITDMKILSETQLPPRENFFSLLKAETISEDQYRHAIQVWDTFHCKTIGDYGLLYCRVDTLLLATVFERFRRQTMHDFGLEACMFVSLPSLSMAAALKTSKVKLELVTNIDQHLMWEAGIRGGICVAPEKFSKANNIYMGSAHDENKESSFIFYFDCNSLYAYVMWNFKLPCGAFRFLDEEEVSQVKIHELRPEDETGYILDVDLEFPKEVHDRLQLLPPAPEVMEVTREMLSPYNRKQIYSADNPFSRIHLPSENRKLVAHLALHNHYVVHGLTLQLYLELGVQIKKIHQILSFQQKAWLRNYIEGNLQRRAQTTSKFEKDLYKLFSNAVYGKCLERVRSRKRIVVATSDRQLQKLARKPTFKERTIIGENLILVHQIPTQVTLDKPLFCGMSILDLSKKHMYQFLYGVLRAHFGDSLTLCYSDTDSVIIRVENVDAIEKLKAMKSHFDFSSLPFNHPLYSRENASRQGKFKDETGGKIISELVCLRPKMYSILFAGENEEQIVRAKGMNRNSRTMDILCHTKYTEALSTGRNFSVTNVMIRSEKLQLYTVEQKRHGLVIYDDKVYLYRNPNGEFKTLPYGHYRIAEIATEGKDSDDDDDDENDLHE</sequence>
<feature type="region of interest" description="Disordered" evidence="9">
    <location>
        <begin position="458"/>
        <end position="503"/>
    </location>
</feature>
<feature type="compositionally biased region" description="Basic and acidic residues" evidence="9">
    <location>
        <begin position="558"/>
        <end position="570"/>
    </location>
</feature>
<feature type="compositionally biased region" description="Basic and acidic residues" evidence="9">
    <location>
        <begin position="619"/>
        <end position="629"/>
    </location>
</feature>
<dbReference type="Pfam" id="PF00653">
    <property type="entry name" value="BIR"/>
    <property type="match status" value="1"/>
</dbReference>
<dbReference type="Pfam" id="PF03175">
    <property type="entry name" value="DNA_pol_B_2"/>
    <property type="match status" value="1"/>
</dbReference>
<dbReference type="SMART" id="SM00238">
    <property type="entry name" value="BIR"/>
    <property type="match status" value="1"/>
</dbReference>
<dbReference type="CDD" id="cd00022">
    <property type="entry name" value="BIR"/>
    <property type="match status" value="1"/>
</dbReference>